<evidence type="ECO:0000256" key="2">
    <source>
        <dbReference type="SAM" id="Phobius"/>
    </source>
</evidence>
<dbReference type="AlphaFoldDB" id="A0AA38VXB2"/>
<organism evidence="5 6">
    <name type="scientific">Pleurostoma richardsiae</name>
    <dbReference type="NCBI Taxonomy" id="41990"/>
    <lineage>
        <taxon>Eukaryota</taxon>
        <taxon>Fungi</taxon>
        <taxon>Dikarya</taxon>
        <taxon>Ascomycota</taxon>
        <taxon>Pezizomycotina</taxon>
        <taxon>Sordariomycetes</taxon>
        <taxon>Sordariomycetidae</taxon>
        <taxon>Calosphaeriales</taxon>
        <taxon>Pleurostomataceae</taxon>
        <taxon>Pleurostoma</taxon>
    </lineage>
</organism>
<dbReference type="InterPro" id="IPR018825">
    <property type="entry name" value="DUF2427"/>
</dbReference>
<dbReference type="Pfam" id="PF10348">
    <property type="entry name" value="DUF2427"/>
    <property type="match status" value="1"/>
</dbReference>
<feature type="signal peptide" evidence="3">
    <location>
        <begin position="1"/>
        <end position="26"/>
    </location>
</feature>
<reference evidence="5" key="1">
    <citation type="submission" date="2022-07" db="EMBL/GenBank/DDBJ databases">
        <title>Fungi with potential for degradation of polypropylene.</title>
        <authorList>
            <person name="Gostincar C."/>
        </authorList>
    </citation>
    <scope>NUCLEOTIDE SEQUENCE</scope>
    <source>
        <strain evidence="5">EXF-13308</strain>
    </source>
</reference>
<evidence type="ECO:0000256" key="1">
    <source>
        <dbReference type="SAM" id="MobiDB-lite"/>
    </source>
</evidence>
<gene>
    <name evidence="5" type="ORF">NKR23_g403</name>
</gene>
<keyword evidence="2" id="KW-0812">Transmembrane</keyword>
<keyword evidence="3" id="KW-0732">Signal</keyword>
<feature type="compositionally biased region" description="Polar residues" evidence="1">
    <location>
        <begin position="175"/>
        <end position="197"/>
    </location>
</feature>
<keyword evidence="2" id="KW-1133">Transmembrane helix</keyword>
<dbReference type="PANTHER" id="PTHR31685:SF3">
    <property type="entry name" value="INTEGRAL MEMBRANE PROTEIN (AFU_ORTHOLOGUE AFUA_6G12730)"/>
    <property type="match status" value="1"/>
</dbReference>
<keyword evidence="2" id="KW-0472">Membrane</keyword>
<feature type="domain" description="DUF2427" evidence="4">
    <location>
        <begin position="48"/>
        <end position="132"/>
    </location>
</feature>
<proteinExistence type="predicted"/>
<feature type="region of interest" description="Disordered" evidence="1">
    <location>
        <begin position="167"/>
        <end position="201"/>
    </location>
</feature>
<comment type="caution">
    <text evidence="5">The sequence shown here is derived from an EMBL/GenBank/DDBJ whole genome shotgun (WGS) entry which is preliminary data.</text>
</comment>
<accession>A0AA38VXB2</accession>
<name>A0AA38VXB2_9PEZI</name>
<evidence type="ECO:0000313" key="5">
    <source>
        <dbReference type="EMBL" id="KAJ9157284.1"/>
    </source>
</evidence>
<dbReference type="PANTHER" id="PTHR31685">
    <property type="entry name" value="INTEGRAL MEMBRANE PROTEIN (AFU_ORTHOLOGUE AFUA_6G12730)-RELATED"/>
    <property type="match status" value="1"/>
</dbReference>
<evidence type="ECO:0000313" key="6">
    <source>
        <dbReference type="Proteomes" id="UP001174694"/>
    </source>
</evidence>
<dbReference type="Proteomes" id="UP001174694">
    <property type="component" value="Unassembled WGS sequence"/>
</dbReference>
<dbReference type="EMBL" id="JANBVO010000001">
    <property type="protein sequence ID" value="KAJ9157284.1"/>
    <property type="molecule type" value="Genomic_DNA"/>
</dbReference>
<keyword evidence="6" id="KW-1185">Reference proteome</keyword>
<sequence length="269" mass="29684">MGSTLRLAVLFLSSAVVLDLFPAALAHGDEDVDMGGGADALKPDPESYPPTSFTHPEHQGLMSTHIAFMTVAWVFVLLPAVMRPLARSHYTPAVQLAFLAMNAYGVPFSTIYNANTPDLYPKNAHHKLGRVVGVFRSGKLENGEPRHAFIPISQEAIAKHQRLNESRFSPEYRRSNNNGQGTEPNAESLRRQSLSTTPDEEAANPLYNRKAAISFRKATGMISSKAWKVLIFGYNFIDRMSLILGFITLCTDIITYGRFFGVAGRAYYG</sequence>
<evidence type="ECO:0000256" key="3">
    <source>
        <dbReference type="SAM" id="SignalP"/>
    </source>
</evidence>
<protein>
    <recommendedName>
        <fullName evidence="4">DUF2427 domain-containing protein</fullName>
    </recommendedName>
</protein>
<evidence type="ECO:0000259" key="4">
    <source>
        <dbReference type="Pfam" id="PF10348"/>
    </source>
</evidence>
<feature type="transmembrane region" description="Helical" evidence="2">
    <location>
        <begin position="62"/>
        <end position="81"/>
    </location>
</feature>
<feature type="chain" id="PRO_5041315917" description="DUF2427 domain-containing protein" evidence="3">
    <location>
        <begin position="27"/>
        <end position="269"/>
    </location>
</feature>